<evidence type="ECO:0000313" key="5">
    <source>
        <dbReference type="EMBL" id="KKB57682.1"/>
    </source>
</evidence>
<proteinExistence type="predicted"/>
<evidence type="ECO:0000256" key="2">
    <source>
        <dbReference type="SAM" id="Coils"/>
    </source>
</evidence>
<feature type="signal peptide" evidence="4">
    <location>
        <begin position="1"/>
        <end position="18"/>
    </location>
</feature>
<evidence type="ECO:0000256" key="1">
    <source>
        <dbReference type="PROSITE-ProRule" id="PRU00339"/>
    </source>
</evidence>
<feature type="coiled-coil region" evidence="2">
    <location>
        <begin position="386"/>
        <end position="422"/>
    </location>
</feature>
<dbReference type="PROSITE" id="PS50005">
    <property type="entry name" value="TPR"/>
    <property type="match status" value="1"/>
</dbReference>
<feature type="repeat" description="TPR" evidence="1">
    <location>
        <begin position="177"/>
        <end position="210"/>
    </location>
</feature>
<gene>
    <name evidence="5" type="ORF">HMPREF1535_01129</name>
</gene>
<dbReference type="SUPFAM" id="SSF48452">
    <property type="entry name" value="TPR-like"/>
    <property type="match status" value="1"/>
</dbReference>
<feature type="chain" id="PRO_5002489531" evidence="4">
    <location>
        <begin position="19"/>
        <end position="540"/>
    </location>
</feature>
<dbReference type="SMART" id="SM00028">
    <property type="entry name" value="TPR"/>
    <property type="match status" value="2"/>
</dbReference>
<protein>
    <submittedName>
        <fullName evidence="5">Uncharacterized protein</fullName>
    </submittedName>
</protein>
<dbReference type="InterPro" id="IPR019734">
    <property type="entry name" value="TPR_rpt"/>
</dbReference>
<dbReference type="Pfam" id="PF13181">
    <property type="entry name" value="TPR_8"/>
    <property type="match status" value="2"/>
</dbReference>
<dbReference type="RefSeq" id="WP_046145524.1">
    <property type="nucleotide sequence ID" value="NZ_KQ033912.1"/>
</dbReference>
<keyword evidence="3" id="KW-0472">Membrane</keyword>
<name>A0A0F5JJR6_9BACT</name>
<sequence>MKNTFWLLIIQSILLLSACTGGQTEYWLEQAENYLDKKPDSTLIFLEKIKNPVQLADYPKAKYDLFQTIAGLRKGQTIRTDSLLTKAIDIFIANNDSAKTSNACFWSGFINMQTANYMRADSFFTLGIPFATNPVERTRLYEYSGFALLYKGNAKQALQQHIQSLQDSAFIPAAYQAEVLAEIGQAYRYSEQTDSAIIYYQKAIRKSLEIESREQTAFFYQKISEIEKEKGNIRNATEALKASQSLCNTRTSYPYHMLTQAQIYIASGETDSARVYLQKAIQSTNTYVATRAYQLLARLYEKNKTDEQIYYAWKNYEGSFSNISGDAESQIMTQRYQEELLKNENNQLKLKKKQQDIYLLSLCLILITACTLWYIVYNRLRKKKIIGEQQLKEQELKNQVAQLEKERELISLRERATALREQLFRRLSASQKIPSLSGKAKENTDDNKSRLTSEEIDELIETVNNIWSGFAERLKNTYPLLRTKDIAFCCLLKSGISTKDLASIYYITPSAISQKKARMKREKFGVEDDNLSLDDLLNAF</sequence>
<dbReference type="HOGENOM" id="CLU_035020_0_0_10"/>
<keyword evidence="2" id="KW-0175">Coiled coil</keyword>
<accession>A0A0F5JJR6</accession>
<comment type="caution">
    <text evidence="5">The sequence shown here is derived from an EMBL/GenBank/DDBJ whole genome shotgun (WGS) entry which is preliminary data.</text>
</comment>
<dbReference type="Gene3D" id="1.25.40.10">
    <property type="entry name" value="Tetratricopeptide repeat domain"/>
    <property type="match status" value="1"/>
</dbReference>
<keyword evidence="1" id="KW-0802">TPR repeat</keyword>
<dbReference type="AlphaFoldDB" id="A0A0F5JJR6"/>
<feature type="transmembrane region" description="Helical" evidence="3">
    <location>
        <begin position="357"/>
        <end position="376"/>
    </location>
</feature>
<organism evidence="5 6">
    <name type="scientific">Parabacteroides goldsteinii DSM 19448 = WAL 12034</name>
    <dbReference type="NCBI Taxonomy" id="927665"/>
    <lineage>
        <taxon>Bacteria</taxon>
        <taxon>Pseudomonadati</taxon>
        <taxon>Bacteroidota</taxon>
        <taxon>Bacteroidia</taxon>
        <taxon>Bacteroidales</taxon>
        <taxon>Tannerellaceae</taxon>
        <taxon>Parabacteroides</taxon>
    </lineage>
</organism>
<keyword evidence="4" id="KW-0732">Signal</keyword>
<dbReference type="STRING" id="927665.HMPREF1535_01129"/>
<dbReference type="PATRIC" id="fig|927665.4.peg.1153"/>
<dbReference type="Proteomes" id="UP000033047">
    <property type="component" value="Unassembled WGS sequence"/>
</dbReference>
<keyword evidence="3" id="KW-1133">Transmembrane helix</keyword>
<dbReference type="InterPro" id="IPR011990">
    <property type="entry name" value="TPR-like_helical_dom_sf"/>
</dbReference>
<reference evidence="5 6" key="1">
    <citation type="submission" date="2013-04" db="EMBL/GenBank/DDBJ databases">
        <title>The Genome Sequence of Parabacteroides goldsteinii DSM 19448.</title>
        <authorList>
            <consortium name="The Broad Institute Genomics Platform"/>
            <person name="Earl A."/>
            <person name="Ward D."/>
            <person name="Feldgarden M."/>
            <person name="Gevers D."/>
            <person name="Martens E."/>
            <person name="Sakamoto M."/>
            <person name="Benno Y."/>
            <person name="Song Y."/>
            <person name="Liu C."/>
            <person name="Lee J."/>
            <person name="Bolanos M."/>
            <person name="Vaisanen M.L."/>
            <person name="Finegold S.M."/>
            <person name="Walker B."/>
            <person name="Young S."/>
            <person name="Zeng Q."/>
            <person name="Gargeya S."/>
            <person name="Fitzgerald M."/>
            <person name="Haas B."/>
            <person name="Abouelleil A."/>
            <person name="Allen A.W."/>
            <person name="Alvarado L."/>
            <person name="Arachchi H.M."/>
            <person name="Berlin A.M."/>
            <person name="Chapman S.B."/>
            <person name="Gainer-Dewar J."/>
            <person name="Goldberg J."/>
            <person name="Griggs A."/>
            <person name="Gujja S."/>
            <person name="Hansen M."/>
            <person name="Howarth C."/>
            <person name="Imamovic A."/>
            <person name="Ireland A."/>
            <person name="Larimer J."/>
            <person name="McCowan C."/>
            <person name="Murphy C."/>
            <person name="Pearson M."/>
            <person name="Poon T.W."/>
            <person name="Priest M."/>
            <person name="Roberts A."/>
            <person name="Saif S."/>
            <person name="Shea T."/>
            <person name="Sisk P."/>
            <person name="Sykes S."/>
            <person name="Wortman J."/>
            <person name="Nusbaum C."/>
            <person name="Birren B."/>
        </authorList>
    </citation>
    <scope>NUCLEOTIDE SEQUENCE [LARGE SCALE GENOMIC DNA]</scope>
    <source>
        <strain evidence="5 6">DSM 19448</strain>
    </source>
</reference>
<keyword evidence="3" id="KW-0812">Transmembrane</keyword>
<dbReference type="EMBL" id="AQHV01000008">
    <property type="protein sequence ID" value="KKB57682.1"/>
    <property type="molecule type" value="Genomic_DNA"/>
</dbReference>
<evidence type="ECO:0000256" key="3">
    <source>
        <dbReference type="SAM" id="Phobius"/>
    </source>
</evidence>
<dbReference type="PROSITE" id="PS51257">
    <property type="entry name" value="PROKAR_LIPOPROTEIN"/>
    <property type="match status" value="1"/>
</dbReference>
<evidence type="ECO:0000256" key="4">
    <source>
        <dbReference type="SAM" id="SignalP"/>
    </source>
</evidence>
<evidence type="ECO:0000313" key="6">
    <source>
        <dbReference type="Proteomes" id="UP000033047"/>
    </source>
</evidence>